<evidence type="ECO:0000313" key="15">
    <source>
        <dbReference type="EMBL" id="SOC21054.1"/>
    </source>
</evidence>
<evidence type="ECO:0000259" key="13">
    <source>
        <dbReference type="PROSITE" id="PS50851"/>
    </source>
</evidence>
<dbReference type="EC" id="2.7.13.3" evidence="2"/>
<keyword evidence="10" id="KW-0175">Coiled coil</keyword>
<dbReference type="Pfam" id="PF01584">
    <property type="entry name" value="CheW"/>
    <property type="match status" value="1"/>
</dbReference>
<evidence type="ECO:0000259" key="14">
    <source>
        <dbReference type="PROSITE" id="PS50894"/>
    </source>
</evidence>
<proteinExistence type="predicted"/>
<evidence type="ECO:0000256" key="7">
    <source>
        <dbReference type="ARBA" id="ARBA00023012"/>
    </source>
</evidence>
<keyword evidence="4 9" id="KW-0597">Phosphoprotein</keyword>
<feature type="domain" description="CheW-like" evidence="13">
    <location>
        <begin position="619"/>
        <end position="752"/>
    </location>
</feature>
<evidence type="ECO:0000313" key="16">
    <source>
        <dbReference type="Proteomes" id="UP000219111"/>
    </source>
</evidence>
<evidence type="ECO:0000256" key="11">
    <source>
        <dbReference type="SAM" id="MobiDB-lite"/>
    </source>
</evidence>
<evidence type="ECO:0000256" key="3">
    <source>
        <dbReference type="ARBA" id="ARBA00021495"/>
    </source>
</evidence>
<feature type="modified residue" description="Phosphohistidine" evidence="9">
    <location>
        <position position="44"/>
    </location>
</feature>
<dbReference type="OrthoDB" id="9803176at2"/>
<evidence type="ECO:0000256" key="1">
    <source>
        <dbReference type="ARBA" id="ARBA00000085"/>
    </source>
</evidence>
<keyword evidence="5" id="KW-0808">Transferase</keyword>
<evidence type="ECO:0000256" key="4">
    <source>
        <dbReference type="ARBA" id="ARBA00022553"/>
    </source>
</evidence>
<dbReference type="SMART" id="SM00260">
    <property type="entry name" value="CheW"/>
    <property type="match status" value="1"/>
</dbReference>
<dbReference type="Pfam" id="PF02518">
    <property type="entry name" value="HATPase_c"/>
    <property type="match status" value="1"/>
</dbReference>
<organism evidence="15 16">
    <name type="scientific">Rhodobacter maris</name>
    <dbReference type="NCBI Taxonomy" id="446682"/>
    <lineage>
        <taxon>Bacteria</taxon>
        <taxon>Pseudomonadati</taxon>
        <taxon>Pseudomonadota</taxon>
        <taxon>Alphaproteobacteria</taxon>
        <taxon>Rhodobacterales</taxon>
        <taxon>Rhodobacter group</taxon>
        <taxon>Rhodobacter</taxon>
    </lineage>
</organism>
<dbReference type="CDD" id="cd16916">
    <property type="entry name" value="HATPase_CheA-like"/>
    <property type="match status" value="1"/>
</dbReference>
<comment type="function">
    <text evidence="8">Involved in the transmission of sensory signals from the chemoreceptors to the flagellar motors. CheA is autophosphorylated; it can transfer its phosphate group to either CheB or CheY.</text>
</comment>
<dbReference type="Gene3D" id="1.20.120.160">
    <property type="entry name" value="HPT domain"/>
    <property type="match status" value="1"/>
</dbReference>
<dbReference type="Gene3D" id="1.10.287.560">
    <property type="entry name" value="Histidine kinase CheA-like, homodimeric domain"/>
    <property type="match status" value="1"/>
</dbReference>
<feature type="coiled-coil region" evidence="10">
    <location>
        <begin position="391"/>
        <end position="425"/>
    </location>
</feature>
<dbReference type="InterPro" id="IPR008207">
    <property type="entry name" value="Sig_transdc_His_kin_Hpt_dom"/>
</dbReference>
<dbReference type="InterPro" id="IPR037006">
    <property type="entry name" value="CheA-like_homodim_sf"/>
</dbReference>
<dbReference type="SMART" id="SM01231">
    <property type="entry name" value="H-kinase_dim"/>
    <property type="match status" value="1"/>
</dbReference>
<dbReference type="InterPro" id="IPR003594">
    <property type="entry name" value="HATPase_dom"/>
</dbReference>
<keyword evidence="6 15" id="KW-0418">Kinase</keyword>
<dbReference type="Proteomes" id="UP000219111">
    <property type="component" value="Unassembled WGS sequence"/>
</dbReference>
<dbReference type="InterPro" id="IPR002545">
    <property type="entry name" value="CheW-lke_dom"/>
</dbReference>
<evidence type="ECO:0000256" key="8">
    <source>
        <dbReference type="ARBA" id="ARBA00035100"/>
    </source>
</evidence>
<evidence type="ECO:0000256" key="6">
    <source>
        <dbReference type="ARBA" id="ARBA00022777"/>
    </source>
</evidence>
<comment type="catalytic activity">
    <reaction evidence="1">
        <text>ATP + protein L-histidine = ADP + protein N-phospho-L-histidine.</text>
        <dbReference type="EC" id="2.7.13.3"/>
    </reaction>
</comment>
<feature type="domain" description="Histidine kinase" evidence="12">
    <location>
        <begin position="372"/>
        <end position="617"/>
    </location>
</feature>
<protein>
    <recommendedName>
        <fullName evidence="3">Chemotaxis protein CheA</fullName>
        <ecNumber evidence="2">2.7.13.3</ecNumber>
    </recommendedName>
</protein>
<name>A0A285TFM0_9RHOB</name>
<accession>A0A285TFM0</accession>
<dbReference type="CDD" id="cd00088">
    <property type="entry name" value="HPT"/>
    <property type="match status" value="1"/>
</dbReference>
<feature type="domain" description="HPt" evidence="14">
    <location>
        <begin position="1"/>
        <end position="101"/>
    </location>
</feature>
<sequence length="752" mass="80967">MSALLTQFVTEGRDLLEQASSALLELERNPGDTSRLDALFRAVHTIKGASGLFDFLPFTRTVHAGEDLMDAIRAGDVAFTPELADLILEMLDRVSGWLDDLADSGALGPGAEAQGDSLSARLRERIGGAQEAPVEPTNGVGTCVEASWHRVLYRPHEAVFFSGGDPLRMALSTPELRSVSLLMPETIPAVDSYDPFLVAVGMELLSSAPLAVLEEHFRYVVDQVEILAELAPQSPPPQHGAVNMGDEMLGVAQALITSQQRLIACPEHKEIRAPSLASAQQVLARVAAHLPDAPTGHDLGGAPLQAEALDALAAQLLQSLAPPQAAPMAAEADVSPLNETTASEDPVTEAPASLEAAPRKSAVLRVDAERIDQLMNLTGELIVAKNAMPFLARKAEEIEGARELLREIKTQYDMLNRITEELQSAVMQIRMVPVGSVLGRFNRLVRDLSRKLGKQIDLRTTGEETEADKTVVEELADPLVHLIRNAIDHGFEPPQDRRAAGKPEVGTLRLHAFQRDDSVVIEVADDGRGIDLVRVKAKALERGVVDADTLERMSDDAALQLILAPGLSTKEEISDLSGRGVGMDVVASMVRRLGGAVLVESTPGAGTTVRITLPLSMAVQRLMMIEVDRNLFGIPIDTVVESQKIPTARIRRHRDSEMFVLRDRMIPLVRLRRVFGLPGVAGEETVNVMVVNVDGNEIGLAVDRFHPGVDTIVKPLSGLLAQTSGYAGTALLGDGSVLLALDLPEILECHLN</sequence>
<dbReference type="GO" id="GO:0000155">
    <property type="term" value="F:phosphorelay sensor kinase activity"/>
    <property type="evidence" value="ECO:0007669"/>
    <property type="project" value="InterPro"/>
</dbReference>
<dbReference type="InterPro" id="IPR036890">
    <property type="entry name" value="HATPase_C_sf"/>
</dbReference>
<dbReference type="SUPFAM" id="SSF47384">
    <property type="entry name" value="Homodimeric domain of signal transducing histidine kinase"/>
    <property type="match status" value="1"/>
</dbReference>
<reference evidence="16" key="1">
    <citation type="submission" date="2017-08" db="EMBL/GenBank/DDBJ databases">
        <authorList>
            <person name="Varghese N."/>
            <person name="Submissions S."/>
        </authorList>
    </citation>
    <scope>NUCLEOTIDE SEQUENCE [LARGE SCALE GENOMIC DNA]</scope>
    <source>
        <strain evidence="16">JA276</strain>
    </source>
</reference>
<dbReference type="SUPFAM" id="SSF50341">
    <property type="entry name" value="CheW-like"/>
    <property type="match status" value="1"/>
</dbReference>
<dbReference type="InterPro" id="IPR036097">
    <property type="entry name" value="HisK_dim/P_sf"/>
</dbReference>
<dbReference type="InterPro" id="IPR004358">
    <property type="entry name" value="Sig_transdc_His_kin-like_C"/>
</dbReference>
<dbReference type="Gene3D" id="3.30.565.10">
    <property type="entry name" value="Histidine kinase-like ATPase, C-terminal domain"/>
    <property type="match status" value="1"/>
</dbReference>
<dbReference type="SUPFAM" id="SSF55874">
    <property type="entry name" value="ATPase domain of HSP90 chaperone/DNA topoisomerase II/histidine kinase"/>
    <property type="match status" value="1"/>
</dbReference>
<evidence type="ECO:0000256" key="10">
    <source>
        <dbReference type="SAM" id="Coils"/>
    </source>
</evidence>
<dbReference type="PANTHER" id="PTHR43395:SF1">
    <property type="entry name" value="CHEMOTAXIS PROTEIN CHEA"/>
    <property type="match status" value="1"/>
</dbReference>
<dbReference type="RefSeq" id="WP_097071422.1">
    <property type="nucleotide sequence ID" value="NZ_OBMT01000021.1"/>
</dbReference>
<dbReference type="Pfam" id="PF02895">
    <property type="entry name" value="H-kinase_dim"/>
    <property type="match status" value="1"/>
</dbReference>
<dbReference type="EMBL" id="OBMT01000021">
    <property type="protein sequence ID" value="SOC21054.1"/>
    <property type="molecule type" value="Genomic_DNA"/>
</dbReference>
<keyword evidence="16" id="KW-1185">Reference proteome</keyword>
<dbReference type="AlphaFoldDB" id="A0A285TFM0"/>
<dbReference type="GO" id="GO:0005737">
    <property type="term" value="C:cytoplasm"/>
    <property type="evidence" value="ECO:0007669"/>
    <property type="project" value="InterPro"/>
</dbReference>
<dbReference type="InterPro" id="IPR036061">
    <property type="entry name" value="CheW-like_dom_sf"/>
</dbReference>
<dbReference type="InterPro" id="IPR051315">
    <property type="entry name" value="Bact_Chemotaxis_CheA"/>
</dbReference>
<dbReference type="PRINTS" id="PR00344">
    <property type="entry name" value="BCTRLSENSOR"/>
</dbReference>
<feature type="region of interest" description="Disordered" evidence="11">
    <location>
        <begin position="335"/>
        <end position="354"/>
    </location>
</feature>
<dbReference type="Pfam" id="PF01627">
    <property type="entry name" value="Hpt"/>
    <property type="match status" value="1"/>
</dbReference>
<evidence type="ECO:0000256" key="2">
    <source>
        <dbReference type="ARBA" id="ARBA00012438"/>
    </source>
</evidence>
<dbReference type="SMART" id="SM00387">
    <property type="entry name" value="HATPase_c"/>
    <property type="match status" value="1"/>
</dbReference>
<dbReference type="InterPro" id="IPR036641">
    <property type="entry name" value="HPT_dom_sf"/>
</dbReference>
<dbReference type="PROSITE" id="PS50894">
    <property type="entry name" value="HPT"/>
    <property type="match status" value="1"/>
</dbReference>
<dbReference type="PANTHER" id="PTHR43395">
    <property type="entry name" value="SENSOR HISTIDINE KINASE CHEA"/>
    <property type="match status" value="1"/>
</dbReference>
<gene>
    <name evidence="15" type="ORF">SAMN05877831_12110</name>
</gene>
<evidence type="ECO:0000256" key="5">
    <source>
        <dbReference type="ARBA" id="ARBA00022679"/>
    </source>
</evidence>
<evidence type="ECO:0000256" key="9">
    <source>
        <dbReference type="PROSITE-ProRule" id="PRU00110"/>
    </source>
</evidence>
<dbReference type="Gene3D" id="2.40.50.180">
    <property type="entry name" value="CheA-289, Domain 4"/>
    <property type="match status" value="1"/>
</dbReference>
<dbReference type="GO" id="GO:0006935">
    <property type="term" value="P:chemotaxis"/>
    <property type="evidence" value="ECO:0007669"/>
    <property type="project" value="InterPro"/>
</dbReference>
<keyword evidence="7" id="KW-0902">Two-component regulatory system</keyword>
<dbReference type="PROSITE" id="PS50851">
    <property type="entry name" value="CHEW"/>
    <property type="match status" value="1"/>
</dbReference>
<dbReference type="InterPro" id="IPR005467">
    <property type="entry name" value="His_kinase_dom"/>
</dbReference>
<dbReference type="FunFam" id="3.30.565.10:FF:000016">
    <property type="entry name" value="Chemotaxis protein CheA, putative"/>
    <property type="match status" value="1"/>
</dbReference>
<dbReference type="PROSITE" id="PS50109">
    <property type="entry name" value="HIS_KIN"/>
    <property type="match status" value="1"/>
</dbReference>
<dbReference type="SUPFAM" id="SSF47226">
    <property type="entry name" value="Histidine-containing phosphotransfer domain, HPT domain"/>
    <property type="match status" value="1"/>
</dbReference>
<dbReference type="SMART" id="SM00073">
    <property type="entry name" value="HPT"/>
    <property type="match status" value="1"/>
</dbReference>
<evidence type="ECO:0000259" key="12">
    <source>
        <dbReference type="PROSITE" id="PS50109"/>
    </source>
</evidence>
<dbReference type="InterPro" id="IPR004105">
    <property type="entry name" value="CheA-like_dim"/>
</dbReference>